<feature type="compositionally biased region" description="Low complexity" evidence="1">
    <location>
        <begin position="1"/>
        <end position="21"/>
    </location>
</feature>
<feature type="region of interest" description="Disordered" evidence="1">
    <location>
        <begin position="1"/>
        <end position="27"/>
    </location>
</feature>
<name>A0ABT4JA43_9RHOB</name>
<evidence type="ECO:0000313" key="2">
    <source>
        <dbReference type="EMBL" id="MCZ0963959.1"/>
    </source>
</evidence>
<organism evidence="2 3">
    <name type="scientific">Paracoccus benzoatiresistens</name>
    <dbReference type="NCBI Taxonomy" id="2997341"/>
    <lineage>
        <taxon>Bacteria</taxon>
        <taxon>Pseudomonadati</taxon>
        <taxon>Pseudomonadota</taxon>
        <taxon>Alphaproteobacteria</taxon>
        <taxon>Rhodobacterales</taxon>
        <taxon>Paracoccaceae</taxon>
        <taxon>Paracoccus</taxon>
    </lineage>
</organism>
<proteinExistence type="predicted"/>
<protein>
    <submittedName>
        <fullName evidence="2">Uncharacterized protein</fullName>
    </submittedName>
</protein>
<keyword evidence="3" id="KW-1185">Reference proteome</keyword>
<dbReference type="EMBL" id="JAPTYD010000059">
    <property type="protein sequence ID" value="MCZ0963959.1"/>
    <property type="molecule type" value="Genomic_DNA"/>
</dbReference>
<dbReference type="Proteomes" id="UP001149822">
    <property type="component" value="Unassembled WGS sequence"/>
</dbReference>
<gene>
    <name evidence="2" type="ORF">OU682_20415</name>
</gene>
<sequence length="69" mass="7404">MRPSAAIRRGAPRAAPPAKAAVSLEAVGRPGQLHEQFDEDRLNRIMENLDAAMAGLEAVVRRRPGAGEM</sequence>
<comment type="caution">
    <text evidence="2">The sequence shown here is derived from an EMBL/GenBank/DDBJ whole genome shotgun (WGS) entry which is preliminary data.</text>
</comment>
<evidence type="ECO:0000313" key="3">
    <source>
        <dbReference type="Proteomes" id="UP001149822"/>
    </source>
</evidence>
<evidence type="ECO:0000256" key="1">
    <source>
        <dbReference type="SAM" id="MobiDB-lite"/>
    </source>
</evidence>
<reference evidence="2" key="1">
    <citation type="submission" date="2022-12" db="EMBL/GenBank/DDBJ databases">
        <title>Paracoccus sp. EF6 isolated from a lake water.</title>
        <authorList>
            <person name="Liu H."/>
        </authorList>
    </citation>
    <scope>NUCLEOTIDE SEQUENCE</scope>
    <source>
        <strain evidence="2">EF6</strain>
    </source>
</reference>
<accession>A0ABT4JA43</accession>
<dbReference type="RefSeq" id="WP_268944056.1">
    <property type="nucleotide sequence ID" value="NZ_JAPTYD010000059.1"/>
</dbReference>